<feature type="transmembrane region" description="Helical" evidence="7">
    <location>
        <begin position="840"/>
        <end position="859"/>
    </location>
</feature>
<gene>
    <name evidence="9" type="ordered locus">Mycch_3512</name>
</gene>
<keyword evidence="5 7" id="KW-1133">Transmembrane helix</keyword>
<evidence type="ECO:0000256" key="5">
    <source>
        <dbReference type="ARBA" id="ARBA00022989"/>
    </source>
</evidence>
<dbReference type="InterPro" id="IPR050545">
    <property type="entry name" value="Mycobact_MmpL"/>
</dbReference>
<protein>
    <submittedName>
        <fullName evidence="9">Transport protein</fullName>
    </submittedName>
</protein>
<dbReference type="PROSITE" id="PS50156">
    <property type="entry name" value="SSD"/>
    <property type="match status" value="1"/>
</dbReference>
<dbReference type="Gene3D" id="1.20.1640.10">
    <property type="entry name" value="Multidrug efflux transporter AcrB transmembrane domain"/>
    <property type="match status" value="2"/>
</dbReference>
<dbReference type="FunFam" id="1.20.1640.10:FF:000020">
    <property type="entry name" value="Transmembrane transport protein MmpL10"/>
    <property type="match status" value="1"/>
</dbReference>
<evidence type="ECO:0000256" key="1">
    <source>
        <dbReference type="ARBA" id="ARBA00004651"/>
    </source>
</evidence>
<feature type="transmembrane region" description="Helical" evidence="7">
    <location>
        <begin position="897"/>
        <end position="917"/>
    </location>
</feature>
<dbReference type="eggNOG" id="COG2409">
    <property type="taxonomic scope" value="Bacteria"/>
</dbReference>
<dbReference type="PANTHER" id="PTHR33406">
    <property type="entry name" value="MEMBRANE PROTEIN MJ1562-RELATED"/>
    <property type="match status" value="1"/>
</dbReference>
<name>I4BLU1_MYCCN</name>
<feature type="transmembrane region" description="Helical" evidence="7">
    <location>
        <begin position="209"/>
        <end position="227"/>
    </location>
</feature>
<evidence type="ECO:0000313" key="9">
    <source>
        <dbReference type="EMBL" id="AFM18248.1"/>
    </source>
</evidence>
<dbReference type="PANTHER" id="PTHR33406:SF6">
    <property type="entry name" value="MEMBRANE PROTEIN YDGH-RELATED"/>
    <property type="match status" value="1"/>
</dbReference>
<dbReference type="HOGENOM" id="CLU_005108_3_2_11"/>
<keyword evidence="4 7" id="KW-0812">Transmembrane</keyword>
<dbReference type="Pfam" id="PF03176">
    <property type="entry name" value="MMPL"/>
    <property type="match status" value="2"/>
</dbReference>
<feature type="transmembrane region" description="Helical" evidence="7">
    <location>
        <begin position="266"/>
        <end position="285"/>
    </location>
</feature>
<feature type="transmembrane region" description="Helical" evidence="7">
    <location>
        <begin position="37"/>
        <end position="54"/>
    </location>
</feature>
<feature type="transmembrane region" description="Helical" evidence="7">
    <location>
        <begin position="938"/>
        <end position="964"/>
    </location>
</feature>
<dbReference type="InterPro" id="IPR004869">
    <property type="entry name" value="MMPL_dom"/>
</dbReference>
<evidence type="ECO:0000256" key="6">
    <source>
        <dbReference type="ARBA" id="ARBA00023136"/>
    </source>
</evidence>
<keyword evidence="6 7" id="KW-0472">Membrane</keyword>
<dbReference type="OrthoDB" id="2365435at2"/>
<dbReference type="InterPro" id="IPR000731">
    <property type="entry name" value="SSD"/>
</dbReference>
<feature type="transmembrane region" description="Helical" evidence="7">
    <location>
        <begin position="234"/>
        <end position="254"/>
    </location>
</feature>
<evidence type="ECO:0000256" key="3">
    <source>
        <dbReference type="ARBA" id="ARBA00022475"/>
    </source>
</evidence>
<feature type="transmembrane region" description="Helical" evidence="7">
    <location>
        <begin position="341"/>
        <end position="364"/>
    </location>
</feature>
<evidence type="ECO:0000256" key="2">
    <source>
        <dbReference type="ARBA" id="ARBA00010157"/>
    </source>
</evidence>
<dbReference type="SUPFAM" id="SSF82866">
    <property type="entry name" value="Multidrug efflux transporter AcrB transmembrane domain"/>
    <property type="match status" value="2"/>
</dbReference>
<organism evidence="9 10">
    <name type="scientific">Mycolicibacterium chubuense (strain NBB4)</name>
    <name type="common">Mycobacterium chubuense</name>
    <dbReference type="NCBI Taxonomy" id="710421"/>
    <lineage>
        <taxon>Bacteria</taxon>
        <taxon>Bacillati</taxon>
        <taxon>Actinomycetota</taxon>
        <taxon>Actinomycetes</taxon>
        <taxon>Mycobacteriales</taxon>
        <taxon>Mycobacteriaceae</taxon>
        <taxon>Mycolicibacterium</taxon>
    </lineage>
</organism>
<dbReference type="STRING" id="710421.Mycch_3512"/>
<sequence precursor="true">MRWRADRPDPPAPDAITSAGSTGAFGRLGSLVVRRPWWVIAAWVVLAVALPPLFPSLATVIQKQPVSPLPPDAPAMVANRDIAQAFPESGTENTLLVLLTNERGLGKPDEETYRTLVGRLTRDSHDVVMLQEFAGTPELRDTLSSKDGKAWILPVGINGDLGSPESNDAYTRVADIVHTTVRGSSLTADLTGPAATVADFIDVNMRDQVRIEAAIITLLLVILLIIYRNPITMLLPLITIGVSLNVAGAVLAGASQFGLAVSSQTLVFLTGMLAGAGTDYAVFLISRYHDFLRHGADSDQAIKNALGSIGKVIAASAATVGLTFLGMSFARLDLFATTGPALAIAIAVAFLAAVTLLPAIMVLAGRRRWIKPRRDLTTRFWRRSGIRIVRRPRTNLIVSLVVLLALAGCVSLVHYNYDDRKALPPTVASSLGYVAMEQRFPLTSIMPQYLFIQSPRDLRTPEALADMEQMAQRVSQLPDIAAVRGITRPTGKPLEAASTTAQAGEVGQRLNDASAMIHDRSADLDKLNSGAAQLADALASVRDQMSKSMSSVGSLLDMLTAIQKQLGQLGGTTNFGQLGDGDRLVSGMRNLGAALDSIFGKVANFDWIDPVVIALDGSQYCDTTPLCVSARDQFRAMQKARQDGTFDKLAGIARQLQSTGPMSDLTKTVRQLTTSMSSVTGSMGSLGLGGGGQGSITDLQKGFEKLADGSRQVADGVDELVNQTKRMGDDLDTASDFLLAMKHEATSPSMAGFYIPPRMLSSDDFKKAAKFFISSDGRSARYLVETKLNPFTTAAMDQVDAITHTARGAQPNTALEHASVTMTGYSATLRDARDYYNHDIRFIIALTIAVVLLTLIVLLRAIVAPLYLIASVIISYLAALGLGIATFQFLLHQELHWSVPGLTFIILVAMGADYNMLLISRIRDESPRGIRSGIIRTVGSTGGVITAAGVIFAGSMFGLLFASIGTIVQAGFVVGTGILLDTFLVRTVTVPAMAVLVGRANWWPSRWTPRPGGAGR</sequence>
<evidence type="ECO:0000256" key="4">
    <source>
        <dbReference type="ARBA" id="ARBA00022692"/>
    </source>
</evidence>
<feature type="transmembrane region" description="Helical" evidence="7">
    <location>
        <begin position="866"/>
        <end position="891"/>
    </location>
</feature>
<evidence type="ECO:0000313" key="10">
    <source>
        <dbReference type="Proteomes" id="UP000006057"/>
    </source>
</evidence>
<keyword evidence="3" id="KW-1003">Cell membrane</keyword>
<evidence type="ECO:0000259" key="8">
    <source>
        <dbReference type="PROSITE" id="PS50156"/>
    </source>
</evidence>
<dbReference type="GO" id="GO:0005886">
    <property type="term" value="C:plasma membrane"/>
    <property type="evidence" value="ECO:0007669"/>
    <property type="project" value="UniProtKB-SubCell"/>
</dbReference>
<feature type="transmembrane region" description="Helical" evidence="7">
    <location>
        <begin position="306"/>
        <end position="329"/>
    </location>
</feature>
<keyword evidence="10" id="KW-1185">Reference proteome</keyword>
<dbReference type="NCBIfam" id="TIGR00833">
    <property type="entry name" value="actII"/>
    <property type="match status" value="1"/>
</dbReference>
<feature type="transmembrane region" description="Helical" evidence="7">
    <location>
        <begin position="396"/>
        <end position="417"/>
    </location>
</feature>
<feature type="domain" description="SSD" evidence="8">
    <location>
        <begin position="257"/>
        <end position="363"/>
    </location>
</feature>
<reference evidence="9 10" key="1">
    <citation type="submission" date="2012-06" db="EMBL/GenBank/DDBJ databases">
        <title>Complete sequence of chromosome of Mycobacterium chubuense NBB4.</title>
        <authorList>
            <consortium name="US DOE Joint Genome Institute"/>
            <person name="Lucas S."/>
            <person name="Han J."/>
            <person name="Lapidus A."/>
            <person name="Cheng J.-F."/>
            <person name="Goodwin L."/>
            <person name="Pitluck S."/>
            <person name="Peters L."/>
            <person name="Mikhailova N."/>
            <person name="Teshima H."/>
            <person name="Detter J.C."/>
            <person name="Han C."/>
            <person name="Tapia R."/>
            <person name="Land M."/>
            <person name="Hauser L."/>
            <person name="Kyrpides N."/>
            <person name="Ivanova N."/>
            <person name="Pagani I."/>
            <person name="Mattes T."/>
            <person name="Holmes A."/>
            <person name="Rutledge P."/>
            <person name="Paulsen I."/>
            <person name="Coleman N."/>
            <person name="Woyke T."/>
        </authorList>
    </citation>
    <scope>NUCLEOTIDE SEQUENCE [LARGE SCALE GENOMIC DNA]</scope>
    <source>
        <strain evidence="9 10">NBB4</strain>
    </source>
</reference>
<accession>I4BLU1</accession>
<dbReference type="InterPro" id="IPR004707">
    <property type="entry name" value="MmpL_fam"/>
</dbReference>
<dbReference type="KEGG" id="mcb:Mycch_3512"/>
<evidence type="ECO:0000256" key="7">
    <source>
        <dbReference type="SAM" id="Phobius"/>
    </source>
</evidence>
<comment type="subcellular location">
    <subcellularLocation>
        <location evidence="1">Cell membrane</location>
        <topology evidence="1">Multi-pass membrane protein</topology>
    </subcellularLocation>
</comment>
<dbReference type="Proteomes" id="UP000006057">
    <property type="component" value="Chromosome"/>
</dbReference>
<dbReference type="AlphaFoldDB" id="I4BLU1"/>
<dbReference type="RefSeq" id="WP_014816723.1">
    <property type="nucleotide sequence ID" value="NC_018027.1"/>
</dbReference>
<dbReference type="EMBL" id="CP003053">
    <property type="protein sequence ID" value="AFM18248.1"/>
    <property type="molecule type" value="Genomic_DNA"/>
</dbReference>
<comment type="similarity">
    <text evidence="2">Belongs to the resistance-nodulation-cell division (RND) (TC 2.A.6) family. MmpL subfamily.</text>
</comment>
<proteinExistence type="inferred from homology"/>
<dbReference type="PATRIC" id="fig|710421.3.peg.3513"/>